<dbReference type="Proteomes" id="UP000295657">
    <property type="component" value="Unassembled WGS sequence"/>
</dbReference>
<dbReference type="AlphaFoldDB" id="A0A4R6VHQ7"/>
<gene>
    <name evidence="1" type="ORF">EDC45_0960</name>
</gene>
<proteinExistence type="predicted"/>
<dbReference type="RefSeq" id="WP_166635109.1">
    <property type="nucleotide sequence ID" value="NZ_SNYQ01000003.1"/>
</dbReference>
<name>A0A4R6VHQ7_9PAST</name>
<organism evidence="1 2">
    <name type="scientific">Mesocricetibacter intestinalis</name>
    <dbReference type="NCBI Taxonomy" id="1521930"/>
    <lineage>
        <taxon>Bacteria</taxon>
        <taxon>Pseudomonadati</taxon>
        <taxon>Pseudomonadota</taxon>
        <taxon>Gammaproteobacteria</taxon>
        <taxon>Pasteurellales</taxon>
        <taxon>Pasteurellaceae</taxon>
        <taxon>Mesocricetibacter</taxon>
    </lineage>
</organism>
<evidence type="ECO:0008006" key="3">
    <source>
        <dbReference type="Google" id="ProtNLM"/>
    </source>
</evidence>
<reference evidence="1 2" key="1">
    <citation type="submission" date="2019-03" db="EMBL/GenBank/DDBJ databases">
        <title>Genomic Encyclopedia of Type Strains, Phase IV (KMG-IV): sequencing the most valuable type-strain genomes for metagenomic binning, comparative biology and taxonomic classification.</title>
        <authorList>
            <person name="Goeker M."/>
        </authorList>
    </citation>
    <scope>NUCLEOTIDE SEQUENCE [LARGE SCALE GENOMIC DNA]</scope>
    <source>
        <strain evidence="1 2">DSM 28403</strain>
    </source>
</reference>
<protein>
    <recommendedName>
        <fullName evidence="3">Core-2/I-Branching enzyme</fullName>
    </recommendedName>
</protein>
<evidence type="ECO:0000313" key="1">
    <source>
        <dbReference type="EMBL" id="TDQ57894.1"/>
    </source>
</evidence>
<keyword evidence="2" id="KW-1185">Reference proteome</keyword>
<dbReference type="EMBL" id="SNYQ01000003">
    <property type="protein sequence ID" value="TDQ57894.1"/>
    <property type="molecule type" value="Genomic_DNA"/>
</dbReference>
<accession>A0A4R6VHQ7</accession>
<comment type="caution">
    <text evidence="1">The sequence shown here is derived from an EMBL/GenBank/DDBJ whole genome shotgun (WGS) entry which is preliminary data.</text>
</comment>
<sequence>MIYISIPVHEKPEVIADQMHNFKKYFPEARVILHLSKCAEFSISELEFYLNSQGVDNAKVNPIQFQTKWGSIIQAHLENIRYIITLGDAEKIIFHSSNDMFVKKGIVEYIKDKKYLFQTRKCTADSLWWVARRSVKDENIWKYFQGSIYASQIEGSMYSMELLKSLIDEIDYQRLNLGAEIFYPQEEVIFSSFAYKKGIKADGFPYVYSEIHQFDRIFFYYIQKYKILFNSNLIITKFFKRVLEKFLKKYSNYRISVDIINDIIFDRPALSNTCYLNDGNSLTWKIYEVRCLFSVKRVERELSNLIREFIRRLRV</sequence>
<evidence type="ECO:0000313" key="2">
    <source>
        <dbReference type="Proteomes" id="UP000295657"/>
    </source>
</evidence>